<reference evidence="9" key="1">
    <citation type="submission" date="2025-08" db="UniProtKB">
        <authorList>
            <consortium name="RefSeq"/>
        </authorList>
    </citation>
    <scope>IDENTIFICATION</scope>
</reference>
<dbReference type="eggNOG" id="ENOG502QS1F">
    <property type="taxonomic scope" value="Eukaryota"/>
</dbReference>
<feature type="compositionally biased region" description="Basic and acidic residues" evidence="7">
    <location>
        <begin position="141"/>
        <end position="163"/>
    </location>
</feature>
<dbReference type="GO" id="GO:0030424">
    <property type="term" value="C:axon"/>
    <property type="evidence" value="ECO:0007669"/>
    <property type="project" value="TreeGrafter"/>
</dbReference>
<evidence type="ECO:0000256" key="3">
    <source>
        <dbReference type="ARBA" id="ARBA00022448"/>
    </source>
</evidence>
<dbReference type="GO" id="GO:0050772">
    <property type="term" value="P:positive regulation of axonogenesis"/>
    <property type="evidence" value="ECO:0007669"/>
    <property type="project" value="TreeGrafter"/>
</dbReference>
<dbReference type="Proteomes" id="UP000189705">
    <property type="component" value="Unplaced"/>
</dbReference>
<evidence type="ECO:0000256" key="1">
    <source>
        <dbReference type="ARBA" id="ARBA00004245"/>
    </source>
</evidence>
<dbReference type="GO" id="GO:0070507">
    <property type="term" value="P:regulation of microtubule cytoskeleton organization"/>
    <property type="evidence" value="ECO:0007669"/>
    <property type="project" value="TreeGrafter"/>
</dbReference>
<dbReference type="GO" id="GO:0048813">
    <property type="term" value="P:dendrite morphogenesis"/>
    <property type="evidence" value="ECO:0007669"/>
    <property type="project" value="TreeGrafter"/>
</dbReference>
<dbReference type="GeneID" id="102374057"/>
<evidence type="ECO:0000256" key="5">
    <source>
        <dbReference type="ARBA" id="ARBA00022701"/>
    </source>
</evidence>
<dbReference type="GO" id="GO:0030705">
    <property type="term" value="P:cytoskeleton-dependent intracellular transport"/>
    <property type="evidence" value="ECO:0007669"/>
    <property type="project" value="TreeGrafter"/>
</dbReference>
<feature type="region of interest" description="Disordered" evidence="7">
    <location>
        <begin position="1"/>
        <end position="30"/>
    </location>
</feature>
<dbReference type="GO" id="GO:0005801">
    <property type="term" value="C:cis-Golgi network"/>
    <property type="evidence" value="ECO:0007669"/>
    <property type="project" value="TreeGrafter"/>
</dbReference>
<keyword evidence="5" id="KW-0493">Microtubule</keyword>
<protein>
    <submittedName>
        <fullName evidence="9">Microtubule-associated protein 6</fullName>
    </submittedName>
</protein>
<evidence type="ECO:0000256" key="2">
    <source>
        <dbReference type="ARBA" id="ARBA00005728"/>
    </source>
</evidence>
<keyword evidence="3" id="KW-0813">Transport</keyword>
<proteinExistence type="inferred from homology"/>
<comment type="subcellular location">
    <subcellularLocation>
        <location evidence="1">Cytoplasm</location>
        <location evidence="1">Cytoskeleton</location>
    </subcellularLocation>
</comment>
<feature type="region of interest" description="Disordered" evidence="7">
    <location>
        <begin position="47"/>
        <end position="182"/>
    </location>
</feature>
<dbReference type="KEGG" id="asn:102374057"/>
<dbReference type="PANTHER" id="PTHR14759">
    <property type="entry name" value="STOP PROTEIN"/>
    <property type="match status" value="1"/>
</dbReference>
<sequence length="182" mass="20292">MQSKCVWSSQSQVSDRAGNSNALGNEFRPWTDIKPVKAIRAKVSYKPPEEKMTHETSYSAQFKGEPNKPVPADKFLERRRIRSLYSEPYKESPKVEKPSVQPSKPKKTTASHKPLKKAKDKQIASGRAAKKKSAESSSGTKPEDKEKSKEMNNKLAEAKETSDKTTGATDQEPSTLIQDQPT</sequence>
<dbReference type="PANTHER" id="PTHR14759:SF29">
    <property type="entry name" value="MICROTUBULE-ASSOCIATED PROTEIN 6"/>
    <property type="match status" value="1"/>
</dbReference>
<evidence type="ECO:0000313" key="9">
    <source>
        <dbReference type="RefSeq" id="XP_006022038.2"/>
    </source>
</evidence>
<accession>A0A1U7RXJ5</accession>
<evidence type="ECO:0000256" key="7">
    <source>
        <dbReference type="SAM" id="MobiDB-lite"/>
    </source>
</evidence>
<evidence type="ECO:0000256" key="6">
    <source>
        <dbReference type="ARBA" id="ARBA00023212"/>
    </source>
</evidence>
<feature type="compositionally biased region" description="Polar residues" evidence="7">
    <location>
        <begin position="164"/>
        <end position="182"/>
    </location>
</feature>
<dbReference type="GO" id="GO:0008017">
    <property type="term" value="F:microtubule binding"/>
    <property type="evidence" value="ECO:0007669"/>
    <property type="project" value="InterPro"/>
</dbReference>
<evidence type="ECO:0000256" key="4">
    <source>
        <dbReference type="ARBA" id="ARBA00022490"/>
    </source>
</evidence>
<dbReference type="InterPro" id="IPR007882">
    <property type="entry name" value="MAP6"/>
</dbReference>
<dbReference type="GO" id="GO:0000226">
    <property type="term" value="P:microtubule cytoskeleton organization"/>
    <property type="evidence" value="ECO:0007669"/>
    <property type="project" value="InterPro"/>
</dbReference>
<dbReference type="GO" id="GO:0005798">
    <property type="term" value="C:Golgi-associated vesicle"/>
    <property type="evidence" value="ECO:0007669"/>
    <property type="project" value="TreeGrafter"/>
</dbReference>
<gene>
    <name evidence="9" type="primary">MAP6</name>
</gene>
<feature type="compositionally biased region" description="Basic residues" evidence="7">
    <location>
        <begin position="104"/>
        <end position="119"/>
    </location>
</feature>
<dbReference type="GO" id="GO:0030425">
    <property type="term" value="C:dendrite"/>
    <property type="evidence" value="ECO:0007669"/>
    <property type="project" value="TreeGrafter"/>
</dbReference>
<comment type="similarity">
    <text evidence="2">Belongs to the STOP family.</text>
</comment>
<organism evidence="8 9">
    <name type="scientific">Alligator sinensis</name>
    <name type="common">Chinese alligator</name>
    <dbReference type="NCBI Taxonomy" id="38654"/>
    <lineage>
        <taxon>Eukaryota</taxon>
        <taxon>Metazoa</taxon>
        <taxon>Chordata</taxon>
        <taxon>Craniata</taxon>
        <taxon>Vertebrata</taxon>
        <taxon>Euteleostomi</taxon>
        <taxon>Archelosauria</taxon>
        <taxon>Archosauria</taxon>
        <taxon>Crocodylia</taxon>
        <taxon>Alligatoridae</taxon>
        <taxon>Alligatorinae</taxon>
        <taxon>Alligator</taxon>
    </lineage>
</organism>
<feature type="compositionally biased region" description="Basic and acidic residues" evidence="7">
    <location>
        <begin position="88"/>
        <end position="97"/>
    </location>
</feature>
<name>A0A1U7RXJ5_ALLSI</name>
<keyword evidence="4" id="KW-0963">Cytoplasm</keyword>
<dbReference type="CTD" id="4135"/>
<keyword evidence="6" id="KW-0206">Cytoskeleton</keyword>
<dbReference type="GO" id="GO:0005874">
    <property type="term" value="C:microtubule"/>
    <property type="evidence" value="ECO:0007669"/>
    <property type="project" value="UniProtKB-KW"/>
</dbReference>
<feature type="compositionally biased region" description="Polar residues" evidence="7">
    <location>
        <begin position="1"/>
        <end position="23"/>
    </location>
</feature>
<dbReference type="GO" id="GO:0005516">
    <property type="term" value="F:calmodulin binding"/>
    <property type="evidence" value="ECO:0007669"/>
    <property type="project" value="InterPro"/>
</dbReference>
<evidence type="ECO:0000313" key="8">
    <source>
        <dbReference type="Proteomes" id="UP000189705"/>
    </source>
</evidence>
<dbReference type="RefSeq" id="XP_006022038.2">
    <property type="nucleotide sequence ID" value="XM_006021976.2"/>
</dbReference>
<keyword evidence="8" id="KW-1185">Reference proteome</keyword>
<dbReference type="STRING" id="38654.A0A1U7RXJ5"/>
<dbReference type="AlphaFoldDB" id="A0A1U7RXJ5"/>
<dbReference type="InParanoid" id="A0A1U7RXJ5"/>